<dbReference type="InterPro" id="IPR018606">
    <property type="entry name" value="Arb1"/>
</dbReference>
<evidence type="ECO:0000256" key="1">
    <source>
        <dbReference type="SAM" id="MobiDB-lite"/>
    </source>
</evidence>
<dbReference type="Proteomes" id="UP001197093">
    <property type="component" value="Unassembled WGS sequence"/>
</dbReference>
<organism evidence="2 3">
    <name type="scientific">Staphylotrichum longicolle</name>
    <dbReference type="NCBI Taxonomy" id="669026"/>
    <lineage>
        <taxon>Eukaryota</taxon>
        <taxon>Fungi</taxon>
        <taxon>Dikarya</taxon>
        <taxon>Ascomycota</taxon>
        <taxon>Pezizomycotina</taxon>
        <taxon>Sordariomycetes</taxon>
        <taxon>Sordariomycetidae</taxon>
        <taxon>Sordariales</taxon>
        <taxon>Chaetomiaceae</taxon>
        <taxon>Staphylotrichum</taxon>
    </lineage>
</organism>
<dbReference type="GO" id="GO:0033167">
    <property type="term" value="C:ARC complex"/>
    <property type="evidence" value="ECO:0007669"/>
    <property type="project" value="InterPro"/>
</dbReference>
<feature type="compositionally biased region" description="Polar residues" evidence="1">
    <location>
        <begin position="167"/>
        <end position="177"/>
    </location>
</feature>
<name>A0AAD4EUS2_9PEZI</name>
<feature type="region of interest" description="Disordered" evidence="1">
    <location>
        <begin position="157"/>
        <end position="177"/>
    </location>
</feature>
<evidence type="ECO:0000313" key="3">
    <source>
        <dbReference type="Proteomes" id="UP001197093"/>
    </source>
</evidence>
<feature type="compositionally biased region" description="Basic and acidic residues" evidence="1">
    <location>
        <begin position="25"/>
        <end position="44"/>
    </location>
</feature>
<dbReference type="AlphaFoldDB" id="A0AAD4EUS2"/>
<keyword evidence="3" id="KW-1185">Reference proteome</keyword>
<proteinExistence type="predicted"/>
<feature type="region of interest" description="Disordered" evidence="1">
    <location>
        <begin position="1"/>
        <end position="65"/>
    </location>
</feature>
<dbReference type="Pfam" id="PF09692">
    <property type="entry name" value="Arb1"/>
    <property type="match status" value="1"/>
</dbReference>
<evidence type="ECO:0000313" key="2">
    <source>
        <dbReference type="EMBL" id="KAG7287525.1"/>
    </source>
</evidence>
<feature type="compositionally biased region" description="Polar residues" evidence="1">
    <location>
        <begin position="1"/>
        <end position="17"/>
    </location>
</feature>
<feature type="compositionally biased region" description="Basic residues" evidence="1">
    <location>
        <begin position="45"/>
        <end position="60"/>
    </location>
</feature>
<dbReference type="GO" id="GO:0031047">
    <property type="term" value="P:regulatory ncRNA-mediated gene silencing"/>
    <property type="evidence" value="ECO:0007669"/>
    <property type="project" value="InterPro"/>
</dbReference>
<reference evidence="2" key="1">
    <citation type="submission" date="2023-02" db="EMBL/GenBank/DDBJ databases">
        <authorList>
            <person name="Palmer J.M."/>
        </authorList>
    </citation>
    <scope>NUCLEOTIDE SEQUENCE</scope>
    <source>
        <strain evidence="2">FW57</strain>
    </source>
</reference>
<comment type="caution">
    <text evidence="2">The sequence shown here is derived from an EMBL/GenBank/DDBJ whole genome shotgun (WGS) entry which is preliminary data.</text>
</comment>
<dbReference type="EMBL" id="JAHCVI010000003">
    <property type="protein sequence ID" value="KAG7287525.1"/>
    <property type="molecule type" value="Genomic_DNA"/>
</dbReference>
<accession>A0AAD4EUS2</accession>
<gene>
    <name evidence="2" type="ORF">NEMBOFW57_007037</name>
</gene>
<protein>
    <submittedName>
        <fullName evidence="2">Uncharacterized protein</fullName>
    </submittedName>
</protein>
<sequence>MASTPDSSIVQFDQPQKATPADGQSQHHENGRVRVEADKPQDGQKKRKPNKRSAGAKKRGTGFEEYYCDPPMTPAEYNEEQDVIYPAHRPFVDRIEECIQRFRARRRLGPERDVLFSRYLVLGGIDATVRQFQGTRNIEDGILEDATKGAVREMTADDVIQRGGDGNRNSRFSNQNT</sequence>